<dbReference type="SUPFAM" id="SSF141868">
    <property type="entry name" value="EAL domain-like"/>
    <property type="match status" value="1"/>
</dbReference>
<organism evidence="2 3">
    <name type="scientific">Pseudescherichia vulneris NBRC 102420</name>
    <dbReference type="NCBI Taxonomy" id="1115515"/>
    <lineage>
        <taxon>Bacteria</taxon>
        <taxon>Pseudomonadati</taxon>
        <taxon>Pseudomonadota</taxon>
        <taxon>Gammaproteobacteria</taxon>
        <taxon>Enterobacterales</taxon>
        <taxon>Enterobacteriaceae</taxon>
        <taxon>Pseudescherichia</taxon>
    </lineage>
</organism>
<reference evidence="2 3" key="1">
    <citation type="submission" date="2014-09" db="EMBL/GenBank/DDBJ databases">
        <title>Whole genome shotgun sequence of Escherichia vulneris NBRC 102420.</title>
        <authorList>
            <person name="Yoshida Y."/>
            <person name="Hosoyama A."/>
            <person name="Tsuchikane K."/>
            <person name="Ohji S."/>
            <person name="Ichikawa N."/>
            <person name="Kimura A."/>
            <person name="Yamazoe A."/>
            <person name="Ezaki T."/>
            <person name="Fujita N."/>
        </authorList>
    </citation>
    <scope>NUCLEOTIDE SEQUENCE [LARGE SCALE GENOMIC DNA]</scope>
    <source>
        <strain evidence="2 3">NBRC 102420</strain>
    </source>
</reference>
<dbReference type="EMBL" id="BBMZ01000026">
    <property type="protein sequence ID" value="GAL60027.1"/>
    <property type="molecule type" value="Genomic_DNA"/>
</dbReference>
<dbReference type="Gene3D" id="3.20.20.450">
    <property type="entry name" value="EAL domain"/>
    <property type="match status" value="1"/>
</dbReference>
<evidence type="ECO:0000313" key="3">
    <source>
        <dbReference type="Proteomes" id="UP000029462"/>
    </source>
</evidence>
<accession>A0A090VXT1</accession>
<gene>
    <name evidence="2" type="primary">ydiV</name>
    <name evidence="2" type="ORF">EV102420_26_00470</name>
</gene>
<evidence type="ECO:0000313" key="2">
    <source>
        <dbReference type="EMBL" id="GAL60027.1"/>
    </source>
</evidence>
<feature type="domain" description="EAL" evidence="1">
    <location>
        <begin position="1"/>
        <end position="236"/>
    </location>
</feature>
<dbReference type="PROSITE" id="PS50883">
    <property type="entry name" value="EAL"/>
    <property type="match status" value="1"/>
</dbReference>
<dbReference type="Proteomes" id="UP000029462">
    <property type="component" value="Unassembled WGS sequence"/>
</dbReference>
<sequence length="236" mass="26629">MIISLDKTWRSELLFNPARNAEGELQGLEIVVNFVGVNREAQASAELILPHLTPQQSEMLFIEQLHLLSVCQHFFIQHQIAAWINITPAVVERLLRDDDLAASVNRYPFIELMVNENYLNLNNESENSSLSQLSSRYPLVLANFGAGAASTRAVFDGLFARVRLDKHFVSQRLKSPSFQPFMQAIITQVEPYCRSVMIAGIDSEQTLKKVMPFAFSAMQGGLWPPVLPEQITELVR</sequence>
<dbReference type="OrthoDB" id="8552213at2"/>
<dbReference type="Pfam" id="PF00563">
    <property type="entry name" value="EAL"/>
    <property type="match status" value="1"/>
</dbReference>
<dbReference type="eggNOG" id="COG2200">
    <property type="taxonomic scope" value="Bacteria"/>
</dbReference>
<dbReference type="RefSeq" id="WP_042394800.1">
    <property type="nucleotide sequence ID" value="NZ_BBMZ01000026.1"/>
</dbReference>
<comment type="caution">
    <text evidence="2">The sequence shown here is derived from an EMBL/GenBank/DDBJ whole genome shotgun (WGS) entry which is preliminary data.</text>
</comment>
<name>A0A090VXT1_PSEVU</name>
<dbReference type="InterPro" id="IPR035919">
    <property type="entry name" value="EAL_sf"/>
</dbReference>
<proteinExistence type="predicted"/>
<protein>
    <submittedName>
        <fullName evidence="2">Regulatory protein YdiV</fullName>
    </submittedName>
</protein>
<dbReference type="InterPro" id="IPR001633">
    <property type="entry name" value="EAL_dom"/>
</dbReference>
<keyword evidence="3" id="KW-1185">Reference proteome</keyword>
<dbReference type="AlphaFoldDB" id="A0A090VXT1"/>
<dbReference type="STRING" id="1115515.EV102420_26_00470"/>
<evidence type="ECO:0000259" key="1">
    <source>
        <dbReference type="PROSITE" id="PS50883"/>
    </source>
</evidence>